<dbReference type="Gene3D" id="1.25.10.20">
    <property type="entry name" value="Vitellinogen, superhelical"/>
    <property type="match status" value="1"/>
</dbReference>
<dbReference type="PANTHER" id="PTHR23345:SF15">
    <property type="entry name" value="VITELLOGENIN 1-RELATED"/>
    <property type="match status" value="1"/>
</dbReference>
<keyword evidence="3" id="KW-1015">Disulfide bond</keyword>
<protein>
    <submittedName>
        <fullName evidence="10">Vitellogenin</fullName>
    </submittedName>
</protein>
<dbReference type="InterPro" id="IPR015255">
    <property type="entry name" value="Vitellinogen_open_b-sht"/>
</dbReference>
<dbReference type="InterPro" id="IPR015816">
    <property type="entry name" value="Vitellinogen_b-sht_N"/>
</dbReference>
<dbReference type="InterPro" id="IPR011030">
    <property type="entry name" value="Lipovitellin_superhlx_dom"/>
</dbReference>
<dbReference type="EMBL" id="JN408698">
    <property type="protein sequence ID" value="AEM75020.1"/>
    <property type="molecule type" value="mRNA"/>
</dbReference>
<proteinExistence type="evidence at transcript level"/>
<feature type="domain" description="Vitellogenin" evidence="8">
    <location>
        <begin position="31"/>
        <end position="816"/>
    </location>
</feature>
<dbReference type="Pfam" id="PF09172">
    <property type="entry name" value="Vit_open_b-sht"/>
    <property type="match status" value="1"/>
</dbReference>
<dbReference type="SUPFAM" id="SSF48431">
    <property type="entry name" value="Lipovitellin-phosvitin complex, superhelical domain"/>
    <property type="match status" value="1"/>
</dbReference>
<evidence type="ECO:0000256" key="4">
    <source>
        <dbReference type="ARBA" id="ARBA00023180"/>
    </source>
</evidence>
<dbReference type="GO" id="GO:0045735">
    <property type="term" value="F:nutrient reservoir activity"/>
    <property type="evidence" value="ECO:0007669"/>
    <property type="project" value="UniProtKB-KW"/>
</dbReference>
<dbReference type="SMART" id="SM00638">
    <property type="entry name" value="LPD_N"/>
    <property type="match status" value="1"/>
</dbReference>
<evidence type="ECO:0000256" key="5">
    <source>
        <dbReference type="PROSITE-ProRule" id="PRU00557"/>
    </source>
</evidence>
<dbReference type="SMART" id="SM01169">
    <property type="entry name" value="DUF1943"/>
    <property type="match status" value="1"/>
</dbReference>
<dbReference type="FunFam" id="1.25.10.20:FF:000003">
    <property type="entry name" value="Vitellogenin C"/>
    <property type="match status" value="1"/>
</dbReference>
<dbReference type="PANTHER" id="PTHR23345">
    <property type="entry name" value="VITELLOGENIN-RELATED"/>
    <property type="match status" value="1"/>
</dbReference>
<feature type="compositionally biased region" description="Polar residues" evidence="6">
    <location>
        <begin position="345"/>
        <end position="359"/>
    </location>
</feature>
<feature type="region of interest" description="Disordered" evidence="6">
    <location>
        <begin position="343"/>
        <end position="410"/>
    </location>
</feature>
<organism evidence="10">
    <name type="scientific">Cnaphalocrocis medinalis</name>
    <name type="common">Rice leaffolder moth</name>
    <dbReference type="NCBI Taxonomy" id="437488"/>
    <lineage>
        <taxon>Eukaryota</taxon>
        <taxon>Metazoa</taxon>
        <taxon>Ecdysozoa</taxon>
        <taxon>Arthropoda</taxon>
        <taxon>Hexapoda</taxon>
        <taxon>Insecta</taxon>
        <taxon>Pterygota</taxon>
        <taxon>Neoptera</taxon>
        <taxon>Endopterygota</taxon>
        <taxon>Lepidoptera</taxon>
        <taxon>Glossata</taxon>
        <taxon>Ditrysia</taxon>
        <taxon>Pyraloidea</taxon>
        <taxon>Crambidae</taxon>
        <taxon>Pyraustinae</taxon>
        <taxon>Cnaphalocrocis</taxon>
    </lineage>
</organism>
<feature type="domain" description="VWFD" evidence="9">
    <location>
        <begin position="1452"/>
        <end position="1643"/>
    </location>
</feature>
<reference evidence="10" key="1">
    <citation type="submission" date="2016-11" db="EMBL/GenBank/DDBJ databases">
        <title>Express quantity of vitellogenin gene in ovary of different day-old.</title>
        <authorList>
            <person name="Gu Y.Z."/>
            <person name="Wang J.T."/>
            <person name="Niu C.Y."/>
        </authorList>
    </citation>
    <scope>NUCLEOTIDE SEQUENCE</scope>
</reference>
<dbReference type="PROSITE" id="PS51211">
    <property type="entry name" value="VITELLOGENIN"/>
    <property type="match status" value="1"/>
</dbReference>
<feature type="chain" id="PRO_5012135670" evidence="7">
    <location>
        <begin position="16"/>
        <end position="1789"/>
    </location>
</feature>
<sequence length="1789" mass="204075">MKILVSAALIAAVTSSHRSSQDVDNQTYGPWRVGTSYRYDVDSFTVARLHEGQSSGTAFKAHFVVRIHADGRLLARLENPRHAQVHQELPGDRQLPSDLKYQPLDKLDQPFEILVDGGRVVSLELPANLPLAHENLLKGLIGSLQVDLSTYRHVRRQENGFDQQTQQGMFKKMETDVTGDCETMYNVYPAIPEYRRELPNFVNDEEPIMISKTKNYGHYHHRVAYHFGVPQGSEWSGTAHKNHEEQFIRRATVSRILSGKQGPIYKTETTSTVHVNPQIYGKDQAEVLSYVQLQLVSYEQDSQPEWQKPEHYRQVKNLLYSVSQKQIDIQDWSSSAELNEDKYQDNQVSENEQYGQDNEQQPEEAINRMRRSAKASKEDSMYRYQQYEAASSSQSASDTDSASTFVNEDIPKNNEPAYAALYMTPQSSAEKKQNPVNAQKLVQELAQQLQNPNNMPKGDFLSKFNVLVRIIASMSSEQLTLTSRSIEVAKSSTNKVKSDMWMIYRDAVTEAGTMPAFQQIKTWIQTKKIQEEEAAQVVASLTHTLRYPTKDIMIQFFKLAISDEVRQQKYLNSTALISATRFMNMGQVNNETAHSYYPTHMYGRLSRQNDAFVPEYVLRRLSEFLKQAILEGDSNKAQVYIKAIGNLGHRRILNVFAPYLEGKIPASTYLRAQMVKNLQVLAHQQDTETRAVLFSILKNIAEPYEVRVAAIENIFMARPTTSMMQAMAQMTRNDPSVQVRAVLKSSIESAAELKNPHYLDLARTAQAAKWMLTKQDYGIQYSNKYLNEHSDLETEISMLSAFYHMGSDDSLFPKSLRYSIKSKAEGWDKEQTISTSFSSVQRFVYAFQQQMNRMNKQSPKSEAQHKYSAQKVSEMLNIKPEPQDPLEAALLVAIMGQERYFTFSENDLQQLPLTIGQFFSSLTKGAESHYTKVLNQAQVSIMFPVGMGMPFIYKYKTPTVVHFQGKVQGQINPQSKDAADINGEMQFTFARNIDGSVGFMDTLSNQFASVGVISKFQLNVPLKMQLQLKAGDLKIQMEPLRADQDNTIVHYSVWPYSAYQKKDSLVPVALDSATKVTSRKNKVVSIDTKFGQAIGNQFQLQGYSHSSDYKSLGNLLSQDLFTTINNAFYQRDVALTHFNFKYLGKQSPNNRITLTAAIDTYYNQQYPAEPLVPTNVAEVGPNNEARRQQMVKRVAAGINSARVQVLDVSATYEGKQKHEYVLTAAIGDSKVDNKIHYAFFAGRNSAQLGDSQVNGVATVNKPEVTSLNFLEALKKNLKMNFEAEIKYGQNGQIRMTGHTERTQKYAEELKNHPEGKQCAQEIEKNNFYQIACQRMIVRAHAPDYMKASVIYKDASPVLKSMTYKAVRIAEYLGFWYSDVNAMKVQPDGKFEIESLMNYLDDSMNMVLGSRYGELRFSSVPIPKVTPFALAVYSPMQPMERVFNFYTRQQYQPSCTVDGRKIRTFSNRSYDYTLTRNWHVVMQDDGNRLGRDQESEQLVVLARRPNEKQQEIYISYKSGSKDLELEIQPAQPNGRPTLKVKSNAQKVVEGDLTIYWNSADGQPLLQYYTRPDGVLVVDIEEGRLRAMYDGDRLVVLASENRNNIRGICGYMNGEARYDYPSPKGLLDRPEHYGASYALNDGETDEKTKQWQEEAQKYAYPTKSHYTAILPADQYWRKARQVSEEHKEKSYLNVYWPRSYKKSHGECKIHQQIQYFEDHSEICVTTEPVPACESNCRGEGHQVKDVQVVCRPKVDQQFKNYRNQIRHGENPQVTGAAQKTRQYRVPNSCRA</sequence>
<evidence type="ECO:0000256" key="6">
    <source>
        <dbReference type="SAM" id="MobiDB-lite"/>
    </source>
</evidence>
<keyword evidence="2" id="KW-0758">Storage protein</keyword>
<accession>G3LSH9</accession>
<comment type="caution">
    <text evidence="5">Lacks conserved residue(s) required for the propagation of feature annotation.</text>
</comment>
<dbReference type="PROSITE" id="PS51233">
    <property type="entry name" value="VWFD"/>
    <property type="match status" value="1"/>
</dbReference>
<dbReference type="InterPro" id="IPR001846">
    <property type="entry name" value="VWF_type-D"/>
</dbReference>
<dbReference type="Pfam" id="PF00094">
    <property type="entry name" value="VWD"/>
    <property type="match status" value="1"/>
</dbReference>
<evidence type="ECO:0000256" key="2">
    <source>
        <dbReference type="ARBA" id="ARBA00022761"/>
    </source>
</evidence>
<evidence type="ECO:0000259" key="9">
    <source>
        <dbReference type="PROSITE" id="PS51233"/>
    </source>
</evidence>
<evidence type="ECO:0000259" key="8">
    <source>
        <dbReference type="PROSITE" id="PS51211"/>
    </source>
</evidence>
<evidence type="ECO:0000256" key="3">
    <source>
        <dbReference type="ARBA" id="ARBA00023157"/>
    </source>
</evidence>
<keyword evidence="1 7" id="KW-0732">Signal</keyword>
<feature type="compositionally biased region" description="Low complexity" evidence="6">
    <location>
        <begin position="389"/>
        <end position="404"/>
    </location>
</feature>
<dbReference type="GO" id="GO:0005319">
    <property type="term" value="F:lipid transporter activity"/>
    <property type="evidence" value="ECO:0007669"/>
    <property type="project" value="InterPro"/>
</dbReference>
<feature type="signal peptide" evidence="7">
    <location>
        <begin position="1"/>
        <end position="15"/>
    </location>
</feature>
<dbReference type="InterPro" id="IPR015819">
    <property type="entry name" value="Lipid_transp_b-sht_shell"/>
</dbReference>
<keyword evidence="4" id="KW-0325">Glycoprotein</keyword>
<dbReference type="SUPFAM" id="SSF56968">
    <property type="entry name" value="Lipovitellin-phosvitin complex, beta-sheet shell regions"/>
    <property type="match status" value="2"/>
</dbReference>
<dbReference type="Pfam" id="PF01347">
    <property type="entry name" value="Vitellogenin_N"/>
    <property type="match status" value="1"/>
</dbReference>
<dbReference type="InterPro" id="IPR001747">
    <property type="entry name" value="Vitellogenin_N"/>
</dbReference>
<dbReference type="Gene3D" id="2.20.80.10">
    <property type="entry name" value="Lipovitellin-phosvitin complex, chain A, domain 4"/>
    <property type="match status" value="1"/>
</dbReference>
<dbReference type="SMART" id="SM00216">
    <property type="entry name" value="VWD"/>
    <property type="match status" value="1"/>
</dbReference>
<dbReference type="Gene3D" id="2.30.230.10">
    <property type="entry name" value="Lipovitellin, beta-sheet shell regions, chain A"/>
    <property type="match status" value="1"/>
</dbReference>
<evidence type="ECO:0000256" key="7">
    <source>
        <dbReference type="SAM" id="SignalP"/>
    </source>
</evidence>
<dbReference type="InterPro" id="IPR050733">
    <property type="entry name" value="Vitellogenin/Apolipophorin"/>
</dbReference>
<name>G3LSH9_CNAME</name>
<evidence type="ECO:0000256" key="1">
    <source>
        <dbReference type="ARBA" id="ARBA00022729"/>
    </source>
</evidence>
<evidence type="ECO:0000313" key="10">
    <source>
        <dbReference type="EMBL" id="AEM75020.1"/>
    </source>
</evidence>